<dbReference type="EMBL" id="QFPN01000002">
    <property type="protein sequence ID" value="PZQ18206.1"/>
    <property type="molecule type" value="Genomic_DNA"/>
</dbReference>
<comment type="similarity">
    <text evidence="2">Belongs to the UPF0324 family.</text>
</comment>
<evidence type="ECO:0000256" key="8">
    <source>
        <dbReference type="SAM" id="Phobius"/>
    </source>
</evidence>
<sequence>MSAVQDQLSNLAEGSDDRVDGRRDGPVRGLARAGAELPPGVMLAGAIAGCAFAAREIPVLSSFSPIILAIVAGMTIRSVFCMPARAQAGIAFAAKRLMRLAIILLGLQLTVGQVVGIGLSGVIVIAASLGATFAFTSWMGRLLGVDPKLAQLVAAGTSICGASAIAATNAVTRADDEDVAYAIACVTAFGSIAMFAYPLLAGPLGLDAHAYGLWAGASIHEVAQVVAAAFDNGPQSGEAGVVAKLTRVMMLAPMVAALSMVAARRADGVSGKAPAPWFVLGFVAMVALNSVAPIPEDARSVAGAATTALLTVALAAMGLGADMSKLKAKGAGPLALGLASSLFIACFALALVKFMG</sequence>
<keyword evidence="5 8" id="KW-1133">Transmembrane helix</keyword>
<dbReference type="Pfam" id="PF03601">
    <property type="entry name" value="Cons_hypoth698"/>
    <property type="match status" value="1"/>
</dbReference>
<feature type="region of interest" description="Disordered" evidence="7">
    <location>
        <begin position="1"/>
        <end position="23"/>
    </location>
</feature>
<evidence type="ECO:0000313" key="10">
    <source>
        <dbReference type="Proteomes" id="UP000249577"/>
    </source>
</evidence>
<feature type="compositionally biased region" description="Polar residues" evidence="7">
    <location>
        <begin position="1"/>
        <end position="12"/>
    </location>
</feature>
<comment type="caution">
    <text evidence="9">The sequence shown here is derived from an EMBL/GenBank/DDBJ whole genome shotgun (WGS) entry which is preliminary data.</text>
</comment>
<feature type="transmembrane region" description="Helical" evidence="8">
    <location>
        <begin position="60"/>
        <end position="80"/>
    </location>
</feature>
<accession>A0A2W5KMB3</accession>
<organism evidence="9 10">
    <name type="scientific">Ancylobacter novellus</name>
    <name type="common">Thiobacillus novellus</name>
    <dbReference type="NCBI Taxonomy" id="921"/>
    <lineage>
        <taxon>Bacteria</taxon>
        <taxon>Pseudomonadati</taxon>
        <taxon>Pseudomonadota</taxon>
        <taxon>Alphaproteobacteria</taxon>
        <taxon>Hyphomicrobiales</taxon>
        <taxon>Xanthobacteraceae</taxon>
        <taxon>Ancylobacter</taxon>
    </lineage>
</organism>
<evidence type="ECO:0000256" key="3">
    <source>
        <dbReference type="ARBA" id="ARBA00022475"/>
    </source>
</evidence>
<feature type="transmembrane region" description="Helical" evidence="8">
    <location>
        <begin position="300"/>
        <end position="321"/>
    </location>
</feature>
<protein>
    <submittedName>
        <fullName evidence="9">YeiH family putative sulfate export transporter</fullName>
    </submittedName>
</protein>
<proteinExistence type="inferred from homology"/>
<evidence type="ECO:0000313" key="9">
    <source>
        <dbReference type="EMBL" id="PZQ18206.1"/>
    </source>
</evidence>
<feature type="transmembrane region" description="Helical" evidence="8">
    <location>
        <begin position="149"/>
        <end position="167"/>
    </location>
</feature>
<dbReference type="InterPro" id="IPR018383">
    <property type="entry name" value="UPF0324_pro"/>
</dbReference>
<feature type="transmembrane region" description="Helical" evidence="8">
    <location>
        <begin position="275"/>
        <end position="294"/>
    </location>
</feature>
<dbReference type="PANTHER" id="PTHR30106">
    <property type="entry name" value="INNER MEMBRANE PROTEIN YEIH-RELATED"/>
    <property type="match status" value="1"/>
</dbReference>
<gene>
    <name evidence="9" type="ORF">DI565_04665</name>
</gene>
<comment type="subcellular location">
    <subcellularLocation>
        <location evidence="1">Cell membrane</location>
        <topology evidence="1">Multi-pass membrane protein</topology>
    </subcellularLocation>
</comment>
<evidence type="ECO:0000256" key="2">
    <source>
        <dbReference type="ARBA" id="ARBA00007977"/>
    </source>
</evidence>
<evidence type="ECO:0000256" key="5">
    <source>
        <dbReference type="ARBA" id="ARBA00022989"/>
    </source>
</evidence>
<reference evidence="9 10" key="1">
    <citation type="submission" date="2017-08" db="EMBL/GenBank/DDBJ databases">
        <title>Infants hospitalized years apart are colonized by the same room-sourced microbial strains.</title>
        <authorList>
            <person name="Brooks B."/>
            <person name="Olm M.R."/>
            <person name="Firek B.A."/>
            <person name="Baker R."/>
            <person name="Thomas B.C."/>
            <person name="Morowitz M.J."/>
            <person name="Banfield J.F."/>
        </authorList>
    </citation>
    <scope>NUCLEOTIDE SEQUENCE [LARGE SCALE GENOMIC DNA]</scope>
    <source>
        <strain evidence="9">S2_005_003_R2_43</strain>
    </source>
</reference>
<keyword evidence="6 8" id="KW-0472">Membrane</keyword>
<keyword evidence="3" id="KW-1003">Cell membrane</keyword>
<keyword evidence="4 8" id="KW-0812">Transmembrane</keyword>
<feature type="transmembrane region" description="Helical" evidence="8">
    <location>
        <begin position="333"/>
        <end position="352"/>
    </location>
</feature>
<feature type="transmembrane region" description="Helical" evidence="8">
    <location>
        <begin position="179"/>
        <end position="200"/>
    </location>
</feature>
<dbReference type="AlphaFoldDB" id="A0A2W5KMB3"/>
<evidence type="ECO:0000256" key="1">
    <source>
        <dbReference type="ARBA" id="ARBA00004651"/>
    </source>
</evidence>
<dbReference type="PANTHER" id="PTHR30106:SF2">
    <property type="entry name" value="UPF0324 INNER MEMBRANE PROTEIN YEIH"/>
    <property type="match status" value="1"/>
</dbReference>
<evidence type="ECO:0000256" key="6">
    <source>
        <dbReference type="ARBA" id="ARBA00023136"/>
    </source>
</evidence>
<evidence type="ECO:0000256" key="7">
    <source>
        <dbReference type="SAM" id="MobiDB-lite"/>
    </source>
</evidence>
<dbReference type="GO" id="GO:0005886">
    <property type="term" value="C:plasma membrane"/>
    <property type="evidence" value="ECO:0007669"/>
    <property type="project" value="UniProtKB-SubCell"/>
</dbReference>
<feature type="transmembrane region" description="Helical" evidence="8">
    <location>
        <begin position="100"/>
        <end position="129"/>
    </location>
</feature>
<evidence type="ECO:0000256" key="4">
    <source>
        <dbReference type="ARBA" id="ARBA00022692"/>
    </source>
</evidence>
<dbReference type="Proteomes" id="UP000249577">
    <property type="component" value="Unassembled WGS sequence"/>
</dbReference>
<name>A0A2W5KMB3_ANCNO</name>